<proteinExistence type="predicted"/>
<dbReference type="Proteomes" id="UP000638043">
    <property type="component" value="Unassembled WGS sequence"/>
</dbReference>
<accession>A0ABQ2MYN9</accession>
<dbReference type="EMBL" id="BMMQ01000002">
    <property type="protein sequence ID" value="GGO60510.1"/>
    <property type="molecule type" value="Genomic_DNA"/>
</dbReference>
<evidence type="ECO:0000313" key="2">
    <source>
        <dbReference type="Proteomes" id="UP000638043"/>
    </source>
</evidence>
<gene>
    <name evidence="1" type="ORF">GCM10010910_06120</name>
</gene>
<name>A0ABQ2MYN9_9MICO</name>
<evidence type="ECO:0000313" key="1">
    <source>
        <dbReference type="EMBL" id="GGO60510.1"/>
    </source>
</evidence>
<protein>
    <submittedName>
        <fullName evidence="1">Uncharacterized protein</fullName>
    </submittedName>
</protein>
<organism evidence="1 2">
    <name type="scientific">Microbacterium nanhaiense</name>
    <dbReference type="NCBI Taxonomy" id="1301026"/>
    <lineage>
        <taxon>Bacteria</taxon>
        <taxon>Bacillati</taxon>
        <taxon>Actinomycetota</taxon>
        <taxon>Actinomycetes</taxon>
        <taxon>Micrococcales</taxon>
        <taxon>Microbacteriaceae</taxon>
        <taxon>Microbacterium</taxon>
    </lineage>
</organism>
<sequence length="106" mass="11269">MNAADPRHGRTIVTARALNRVALALAADAVDIEARAATVTLADGAGALAATLTLPASLGQGETFVEQGERIQNVFIARMADVAGRRVESVDVRFAGTRTEKRRRVR</sequence>
<keyword evidence="2" id="KW-1185">Reference proteome</keyword>
<comment type="caution">
    <text evidence="1">The sequence shown here is derived from an EMBL/GenBank/DDBJ whole genome shotgun (WGS) entry which is preliminary data.</text>
</comment>
<reference evidence="2" key="1">
    <citation type="journal article" date="2019" name="Int. J. Syst. Evol. Microbiol.">
        <title>The Global Catalogue of Microorganisms (GCM) 10K type strain sequencing project: providing services to taxonomists for standard genome sequencing and annotation.</title>
        <authorList>
            <consortium name="The Broad Institute Genomics Platform"/>
            <consortium name="The Broad Institute Genome Sequencing Center for Infectious Disease"/>
            <person name="Wu L."/>
            <person name="Ma J."/>
        </authorList>
    </citation>
    <scope>NUCLEOTIDE SEQUENCE [LARGE SCALE GENOMIC DNA]</scope>
    <source>
        <strain evidence="2">CGMCC 4.7181</strain>
    </source>
</reference>
<dbReference type="RefSeq" id="WP_188699940.1">
    <property type="nucleotide sequence ID" value="NZ_BMMQ01000002.1"/>
</dbReference>